<sequence length="155" mass="17158">MVEVFAAGPLLVFLLRTELLRSDEGFCCANRMLVFVLLRARSASFAEMASLCASHHPAEAARSQWFGLPSRRCVLRVSMSAQHLQPRSNNGGRTEYREARFQSGYGQLRAHGNRTNTSFTESSSENTDPPEHDARDVGESHRAAFLSGPVARTAF</sequence>
<accession>A0A8H6KMS7</accession>
<feature type="compositionally biased region" description="Basic and acidic residues" evidence="1">
    <location>
        <begin position="129"/>
        <end position="142"/>
    </location>
</feature>
<dbReference type="EMBL" id="WIGO01000053">
    <property type="protein sequence ID" value="KAF6833970.1"/>
    <property type="molecule type" value="Genomic_DNA"/>
</dbReference>
<evidence type="ECO:0000313" key="4">
    <source>
        <dbReference type="Proteomes" id="UP000654918"/>
    </source>
</evidence>
<name>A0A8H6KMS7_9PEZI</name>
<organism evidence="3 4">
    <name type="scientific">Colletotrichum plurivorum</name>
    <dbReference type="NCBI Taxonomy" id="2175906"/>
    <lineage>
        <taxon>Eukaryota</taxon>
        <taxon>Fungi</taxon>
        <taxon>Dikarya</taxon>
        <taxon>Ascomycota</taxon>
        <taxon>Pezizomycotina</taxon>
        <taxon>Sordariomycetes</taxon>
        <taxon>Hypocreomycetidae</taxon>
        <taxon>Glomerellales</taxon>
        <taxon>Glomerellaceae</taxon>
        <taxon>Colletotrichum</taxon>
        <taxon>Colletotrichum orchidearum species complex</taxon>
    </lineage>
</organism>
<keyword evidence="4" id="KW-1185">Reference proteome</keyword>
<dbReference type="AlphaFoldDB" id="A0A8H6KMS7"/>
<reference evidence="3" key="1">
    <citation type="journal article" date="2020" name="Phytopathology">
        <title>Genome Sequence Resources of Colletotrichum truncatum, C. plurivorum, C. musicola, and C. sojae: Four Species Pathogenic to Soybean (Glycine max).</title>
        <authorList>
            <person name="Rogerio F."/>
            <person name="Boufleur T.R."/>
            <person name="Ciampi-Guillardi M."/>
            <person name="Sukno S.A."/>
            <person name="Thon M.R."/>
            <person name="Massola Junior N.S."/>
            <person name="Baroncelli R."/>
        </authorList>
    </citation>
    <scope>NUCLEOTIDE SEQUENCE</scope>
    <source>
        <strain evidence="3">LFN00145</strain>
    </source>
</reference>
<evidence type="ECO:0000256" key="1">
    <source>
        <dbReference type="SAM" id="MobiDB-lite"/>
    </source>
</evidence>
<feature type="compositionally biased region" description="Low complexity" evidence="1">
    <location>
        <begin position="115"/>
        <end position="127"/>
    </location>
</feature>
<evidence type="ECO:0000313" key="3">
    <source>
        <dbReference type="EMBL" id="KAF6833970.1"/>
    </source>
</evidence>
<gene>
    <name evidence="3" type="ORF">CPLU01_05265</name>
</gene>
<evidence type="ECO:0000256" key="2">
    <source>
        <dbReference type="SAM" id="SignalP"/>
    </source>
</evidence>
<comment type="caution">
    <text evidence="3">The sequence shown here is derived from an EMBL/GenBank/DDBJ whole genome shotgun (WGS) entry which is preliminary data.</text>
</comment>
<feature type="signal peptide" evidence="2">
    <location>
        <begin position="1"/>
        <end position="22"/>
    </location>
</feature>
<feature type="chain" id="PRO_5034627105" description="Secreted protein" evidence="2">
    <location>
        <begin position="23"/>
        <end position="155"/>
    </location>
</feature>
<feature type="region of interest" description="Disordered" evidence="1">
    <location>
        <begin position="107"/>
        <end position="155"/>
    </location>
</feature>
<proteinExistence type="predicted"/>
<keyword evidence="2" id="KW-0732">Signal</keyword>
<protein>
    <recommendedName>
        <fullName evidence="5">Secreted protein</fullName>
    </recommendedName>
</protein>
<evidence type="ECO:0008006" key="5">
    <source>
        <dbReference type="Google" id="ProtNLM"/>
    </source>
</evidence>
<dbReference type="Proteomes" id="UP000654918">
    <property type="component" value="Unassembled WGS sequence"/>
</dbReference>